<dbReference type="GO" id="GO:0005886">
    <property type="term" value="C:plasma membrane"/>
    <property type="evidence" value="ECO:0007669"/>
    <property type="project" value="TreeGrafter"/>
</dbReference>
<dbReference type="NCBIfam" id="TIGR00219">
    <property type="entry name" value="mreC"/>
    <property type="match status" value="1"/>
</dbReference>
<dbReference type="Proteomes" id="UP000029628">
    <property type="component" value="Unassembled WGS sequence"/>
</dbReference>
<evidence type="ECO:0000313" key="8">
    <source>
        <dbReference type="EMBL" id="KGF47740.1"/>
    </source>
</evidence>
<dbReference type="InterPro" id="IPR055342">
    <property type="entry name" value="MreC_beta-barrel_core"/>
</dbReference>
<dbReference type="Gene3D" id="2.40.10.350">
    <property type="entry name" value="Rod shape-determining protein MreC, domain 2"/>
    <property type="match status" value="1"/>
</dbReference>
<feature type="domain" description="Rod shape-determining protein MreC beta-barrel core" evidence="7">
    <location>
        <begin position="121"/>
        <end position="270"/>
    </location>
</feature>
<organism evidence="8 9">
    <name type="scientific">Veillonella montpellierensis DNF00314</name>
    <dbReference type="NCBI Taxonomy" id="1401067"/>
    <lineage>
        <taxon>Bacteria</taxon>
        <taxon>Bacillati</taxon>
        <taxon>Bacillota</taxon>
        <taxon>Negativicutes</taxon>
        <taxon>Veillonellales</taxon>
        <taxon>Veillonellaceae</taxon>
        <taxon>Veillonella</taxon>
    </lineage>
</organism>
<evidence type="ECO:0000313" key="9">
    <source>
        <dbReference type="Proteomes" id="UP000029628"/>
    </source>
</evidence>
<dbReference type="RefSeq" id="WP_038151774.1">
    <property type="nucleotide sequence ID" value="NZ_JRNT01000007.1"/>
</dbReference>
<sequence length="305" mass="33494">MFSSERKLITFIAIACILLGLLGYAWKQRTHVPFVTVTLEQITTPFSYGASTILRNLHTGIEVIDNAIGNTTALSDIEQERDTMAQKVVDYNEVVAENIRLRQLLNFEVAHPEFDMVVATVVTKDYGNWTNTFTIDRGAEEGIAINMPVVVPSGVVGFVTDVFPHSSRVQTIFDPRTSIGVIVQRPESRIASVMKGNGNNPTEPIMVNIAKDGDILEGDTLITSGYGGIYPKGFPVGHIKKLEIDSEGFVKNAIVDANVNVRNIEEVFVIIRSSVMAPNSPKEPLKLVPQTQRDQLEGVKGAVKQ</sequence>
<dbReference type="InterPro" id="IPR042177">
    <property type="entry name" value="Cell/Rod_1"/>
</dbReference>
<evidence type="ECO:0000256" key="1">
    <source>
        <dbReference type="ARBA" id="ARBA00009369"/>
    </source>
</evidence>
<dbReference type="PANTHER" id="PTHR34138:SF1">
    <property type="entry name" value="CELL SHAPE-DETERMINING PROTEIN MREC"/>
    <property type="match status" value="1"/>
</dbReference>
<evidence type="ECO:0000256" key="3">
    <source>
        <dbReference type="ARBA" id="ARBA00022960"/>
    </source>
</evidence>
<dbReference type="eggNOG" id="COG1792">
    <property type="taxonomic scope" value="Bacteria"/>
</dbReference>
<keyword evidence="9" id="KW-1185">Reference proteome</keyword>
<evidence type="ECO:0000256" key="6">
    <source>
        <dbReference type="SAM" id="MobiDB-lite"/>
    </source>
</evidence>
<reference evidence="8 9" key="1">
    <citation type="submission" date="2014-07" db="EMBL/GenBank/DDBJ databases">
        <authorList>
            <person name="McCorrison J."/>
            <person name="Sanka R."/>
            <person name="Torralba M."/>
            <person name="Gillis M."/>
            <person name="Haft D.H."/>
            <person name="Methe B."/>
            <person name="Sutton G."/>
            <person name="Nelson K.E."/>
        </authorList>
    </citation>
    <scope>NUCLEOTIDE SEQUENCE [LARGE SCALE GENOMIC DNA]</scope>
    <source>
        <strain evidence="8 9">DNF00314</strain>
    </source>
</reference>
<dbReference type="InterPro" id="IPR007221">
    <property type="entry name" value="MreC"/>
</dbReference>
<protein>
    <recommendedName>
        <fullName evidence="2 5">Cell shape-determining protein MreC</fullName>
    </recommendedName>
    <alternativeName>
        <fullName evidence="4 5">Cell shape protein MreC</fullName>
    </alternativeName>
</protein>
<dbReference type="PANTHER" id="PTHR34138">
    <property type="entry name" value="CELL SHAPE-DETERMINING PROTEIN MREC"/>
    <property type="match status" value="1"/>
</dbReference>
<name>A0A096ALU1_9FIRM</name>
<accession>A0A096ALU1</accession>
<comment type="function">
    <text evidence="5">Involved in formation and maintenance of cell shape.</text>
</comment>
<evidence type="ECO:0000256" key="5">
    <source>
        <dbReference type="PIRNR" id="PIRNR038471"/>
    </source>
</evidence>
<evidence type="ECO:0000256" key="2">
    <source>
        <dbReference type="ARBA" id="ARBA00013855"/>
    </source>
</evidence>
<dbReference type="Gene3D" id="2.40.10.340">
    <property type="entry name" value="Rod shape-determining protein MreC, domain 1"/>
    <property type="match status" value="1"/>
</dbReference>
<comment type="caution">
    <text evidence="8">The sequence shown here is derived from an EMBL/GenBank/DDBJ whole genome shotgun (WGS) entry which is preliminary data.</text>
</comment>
<dbReference type="AlphaFoldDB" id="A0A096ALU1"/>
<keyword evidence="3 5" id="KW-0133">Cell shape</keyword>
<evidence type="ECO:0000259" key="7">
    <source>
        <dbReference type="Pfam" id="PF04085"/>
    </source>
</evidence>
<feature type="region of interest" description="Disordered" evidence="6">
    <location>
        <begin position="281"/>
        <end position="305"/>
    </location>
</feature>
<dbReference type="PIRSF" id="PIRSF038471">
    <property type="entry name" value="MreC"/>
    <property type="match status" value="1"/>
</dbReference>
<dbReference type="GO" id="GO:0008360">
    <property type="term" value="P:regulation of cell shape"/>
    <property type="evidence" value="ECO:0007669"/>
    <property type="project" value="UniProtKB-KW"/>
</dbReference>
<dbReference type="EMBL" id="JRNT01000007">
    <property type="protein sequence ID" value="KGF47740.1"/>
    <property type="molecule type" value="Genomic_DNA"/>
</dbReference>
<proteinExistence type="inferred from homology"/>
<comment type="similarity">
    <text evidence="1 5">Belongs to the MreC family.</text>
</comment>
<dbReference type="Pfam" id="PF04085">
    <property type="entry name" value="MreC"/>
    <property type="match status" value="1"/>
</dbReference>
<dbReference type="InterPro" id="IPR042175">
    <property type="entry name" value="Cell/Rod_MreC_2"/>
</dbReference>
<gene>
    <name evidence="8" type="ORF">HMPREF0872_03275</name>
</gene>
<evidence type="ECO:0000256" key="4">
    <source>
        <dbReference type="ARBA" id="ARBA00032089"/>
    </source>
</evidence>